<gene>
    <name evidence="2" type="ORF">FHS57_004277</name>
</gene>
<dbReference type="RefSeq" id="WP_183977121.1">
    <property type="nucleotide sequence ID" value="NZ_JACIBY010000010.1"/>
</dbReference>
<accession>A0A7W6ES84</accession>
<reference evidence="2 3" key="1">
    <citation type="submission" date="2020-08" db="EMBL/GenBank/DDBJ databases">
        <title>Genomic Encyclopedia of Type Strains, Phase IV (KMG-IV): sequencing the most valuable type-strain genomes for metagenomic binning, comparative biology and taxonomic classification.</title>
        <authorList>
            <person name="Goeker M."/>
        </authorList>
    </citation>
    <scope>NUCLEOTIDE SEQUENCE [LARGE SCALE GENOMIC DNA]</scope>
    <source>
        <strain evidence="2 3">DSM 17976</strain>
    </source>
</reference>
<dbReference type="EMBL" id="JACIBY010000010">
    <property type="protein sequence ID" value="MBB3840257.1"/>
    <property type="molecule type" value="Genomic_DNA"/>
</dbReference>
<keyword evidence="1" id="KW-0732">Signal</keyword>
<organism evidence="2 3">
    <name type="scientific">Runella defluvii</name>
    <dbReference type="NCBI Taxonomy" id="370973"/>
    <lineage>
        <taxon>Bacteria</taxon>
        <taxon>Pseudomonadati</taxon>
        <taxon>Bacteroidota</taxon>
        <taxon>Cytophagia</taxon>
        <taxon>Cytophagales</taxon>
        <taxon>Spirosomataceae</taxon>
        <taxon>Runella</taxon>
    </lineage>
</organism>
<name>A0A7W6ES84_9BACT</name>
<protein>
    <recommendedName>
        <fullName evidence="4">Adhesin domain-containing protein</fullName>
    </recommendedName>
</protein>
<feature type="signal peptide" evidence="1">
    <location>
        <begin position="1"/>
        <end position="20"/>
    </location>
</feature>
<evidence type="ECO:0000313" key="3">
    <source>
        <dbReference type="Proteomes" id="UP000541352"/>
    </source>
</evidence>
<proteinExistence type="predicted"/>
<comment type="caution">
    <text evidence="2">The sequence shown here is derived from an EMBL/GenBank/DDBJ whole genome shotgun (WGS) entry which is preliminary data.</text>
</comment>
<sequence length="257" mass="27266">MKSTVLVCALWMGCSMGLFAQEFKAKLANSKDRKISIEMDASTLKIEGYDGDELIIKGNGFQEPPEQAKGLRSLYNSAVDNTGIGLAVTTQGNGLKIEKASRKSTSYILKVPKKVAILYEQVNWNGGNISISNVDGDLEIKTNNGKIDLLNVTGPVVANSTNGDIKVVYSSLNQEKPSAISSISSAIDVSLPANAKSSLSMKSISGEIYTDLDLDLKNAKEGMSRVGGGHSINATTNGGGVAIKLSSISSNIYLRKQ</sequence>
<evidence type="ECO:0008006" key="4">
    <source>
        <dbReference type="Google" id="ProtNLM"/>
    </source>
</evidence>
<dbReference type="Proteomes" id="UP000541352">
    <property type="component" value="Unassembled WGS sequence"/>
</dbReference>
<dbReference type="AlphaFoldDB" id="A0A7W6ES84"/>
<keyword evidence="3" id="KW-1185">Reference proteome</keyword>
<evidence type="ECO:0000256" key="1">
    <source>
        <dbReference type="SAM" id="SignalP"/>
    </source>
</evidence>
<feature type="chain" id="PRO_5030726015" description="Adhesin domain-containing protein" evidence="1">
    <location>
        <begin position="21"/>
        <end position="257"/>
    </location>
</feature>
<evidence type="ECO:0000313" key="2">
    <source>
        <dbReference type="EMBL" id="MBB3840257.1"/>
    </source>
</evidence>